<dbReference type="AlphaFoldDB" id="A0A2G5UN44"/>
<name>A0A2G5UN44_9PELO</name>
<proteinExistence type="predicted"/>
<keyword evidence="3" id="KW-1185">Reference proteome</keyword>
<feature type="transmembrane region" description="Helical" evidence="1">
    <location>
        <begin position="24"/>
        <end position="43"/>
    </location>
</feature>
<evidence type="ECO:0000313" key="3">
    <source>
        <dbReference type="Proteomes" id="UP000230233"/>
    </source>
</evidence>
<gene>
    <name evidence="2" type="primary">Cnig_chr_III.g8546</name>
    <name evidence="2" type="ORF">B9Z55_008546</name>
</gene>
<reference evidence="3" key="1">
    <citation type="submission" date="2017-10" db="EMBL/GenBank/DDBJ databases">
        <title>Rapid genome shrinkage in a self-fertile nematode reveals novel sperm competition proteins.</title>
        <authorList>
            <person name="Yin D."/>
            <person name="Schwarz E.M."/>
            <person name="Thomas C.G."/>
            <person name="Felde R.L."/>
            <person name="Korf I.F."/>
            <person name="Cutter A.D."/>
            <person name="Schartner C.M."/>
            <person name="Ralston E.J."/>
            <person name="Meyer B.J."/>
            <person name="Haag E.S."/>
        </authorList>
    </citation>
    <scope>NUCLEOTIDE SEQUENCE [LARGE SCALE GENOMIC DNA]</scope>
    <source>
        <strain evidence="3">JU1422</strain>
    </source>
</reference>
<accession>A0A2G5UN44</accession>
<sequence>MEKLLELWILHNEEYQLKIGPETFTLLFFASSSFFTFLFCFFFQNSSSHFKSCNTGGDCIEMCAGNSSRIVV</sequence>
<keyword evidence="1" id="KW-0472">Membrane</keyword>
<comment type="caution">
    <text evidence="2">The sequence shown here is derived from an EMBL/GenBank/DDBJ whole genome shotgun (WGS) entry which is preliminary data.</text>
</comment>
<keyword evidence="1" id="KW-1133">Transmembrane helix</keyword>
<dbReference type="Proteomes" id="UP000230233">
    <property type="component" value="Chromosome III"/>
</dbReference>
<keyword evidence="1" id="KW-0812">Transmembrane</keyword>
<evidence type="ECO:0000256" key="1">
    <source>
        <dbReference type="SAM" id="Phobius"/>
    </source>
</evidence>
<dbReference type="EMBL" id="PDUG01000003">
    <property type="protein sequence ID" value="PIC40967.1"/>
    <property type="molecule type" value="Genomic_DNA"/>
</dbReference>
<organism evidence="2 3">
    <name type="scientific">Caenorhabditis nigoni</name>
    <dbReference type="NCBI Taxonomy" id="1611254"/>
    <lineage>
        <taxon>Eukaryota</taxon>
        <taxon>Metazoa</taxon>
        <taxon>Ecdysozoa</taxon>
        <taxon>Nematoda</taxon>
        <taxon>Chromadorea</taxon>
        <taxon>Rhabditida</taxon>
        <taxon>Rhabditina</taxon>
        <taxon>Rhabditomorpha</taxon>
        <taxon>Rhabditoidea</taxon>
        <taxon>Rhabditidae</taxon>
        <taxon>Peloderinae</taxon>
        <taxon>Caenorhabditis</taxon>
    </lineage>
</organism>
<protein>
    <submittedName>
        <fullName evidence="2">Uncharacterized protein</fullName>
    </submittedName>
</protein>
<evidence type="ECO:0000313" key="2">
    <source>
        <dbReference type="EMBL" id="PIC40967.1"/>
    </source>
</evidence>